<dbReference type="InParanoid" id="A0A2P5HVQ1"/>
<keyword evidence="2" id="KW-1185">Reference proteome</keyword>
<comment type="caution">
    <text evidence="1">The sequence shown here is derived from an EMBL/GenBank/DDBJ whole genome shotgun (WGS) entry which is preliminary data.</text>
</comment>
<proteinExistence type="predicted"/>
<name>A0A2P5HVQ1_DIAHE</name>
<evidence type="ECO:0000313" key="2">
    <source>
        <dbReference type="Proteomes" id="UP000094444"/>
    </source>
</evidence>
<dbReference type="EMBL" id="MAVT02000645">
    <property type="protein sequence ID" value="POS74347.1"/>
    <property type="molecule type" value="Genomic_DNA"/>
</dbReference>
<dbReference type="OrthoDB" id="2544694at2759"/>
<protein>
    <submittedName>
        <fullName evidence="1">Uncharacterized protein</fullName>
    </submittedName>
</protein>
<gene>
    <name evidence="1" type="ORF">DHEL01_v207261</name>
</gene>
<dbReference type="Pfam" id="PF11578">
    <property type="entry name" value="DUF3237"/>
    <property type="match status" value="1"/>
</dbReference>
<organism evidence="1 2">
    <name type="scientific">Diaporthe helianthi</name>
    <dbReference type="NCBI Taxonomy" id="158607"/>
    <lineage>
        <taxon>Eukaryota</taxon>
        <taxon>Fungi</taxon>
        <taxon>Dikarya</taxon>
        <taxon>Ascomycota</taxon>
        <taxon>Pezizomycotina</taxon>
        <taxon>Sordariomycetes</taxon>
        <taxon>Sordariomycetidae</taxon>
        <taxon>Diaporthales</taxon>
        <taxon>Diaporthaceae</taxon>
        <taxon>Diaporthe</taxon>
    </lineage>
</organism>
<sequence length="175" mass="18933">MVSCGFTSSIPALVYKLRIFASYPIGHIPTGGVWANGNAEGILTSVPSYGLSVNATSIHMDDTFVRYPDAPYIQDTRGLVKTDDGQIIGVSMQGLVSATQHVQDIMANKTGVEPLKWGEMDTFTVWDFQASGAYSALSEGSFVANVRMSPPEDDNTVVNMEYRISQVQASPLCED</sequence>
<evidence type="ECO:0000313" key="1">
    <source>
        <dbReference type="EMBL" id="POS74347.1"/>
    </source>
</evidence>
<dbReference type="AlphaFoldDB" id="A0A2P5HVQ1"/>
<dbReference type="Proteomes" id="UP000094444">
    <property type="component" value="Unassembled WGS sequence"/>
</dbReference>
<dbReference type="Gene3D" id="2.40.160.20">
    <property type="match status" value="1"/>
</dbReference>
<accession>A0A2P5HVQ1</accession>
<reference evidence="1" key="1">
    <citation type="submission" date="2017-09" db="EMBL/GenBank/DDBJ databases">
        <title>Polyketide synthases of a Diaporthe helianthi virulent isolate.</title>
        <authorList>
            <person name="Baroncelli R."/>
        </authorList>
    </citation>
    <scope>NUCLEOTIDE SEQUENCE [LARGE SCALE GENOMIC DNA]</scope>
    <source>
        <strain evidence="1">7/96</strain>
    </source>
</reference>